<dbReference type="InterPro" id="IPR001375">
    <property type="entry name" value="Peptidase_S9_cat"/>
</dbReference>
<name>A0A917CG27_9GAMM</name>
<evidence type="ECO:0000259" key="2">
    <source>
        <dbReference type="Pfam" id="PF00326"/>
    </source>
</evidence>
<dbReference type="SUPFAM" id="SSF53474">
    <property type="entry name" value="alpha/beta-Hydrolases"/>
    <property type="match status" value="1"/>
</dbReference>
<dbReference type="AlphaFoldDB" id="A0A917CG27"/>
<accession>A0A917CG27</accession>
<proteinExistence type="predicted"/>
<dbReference type="PANTHER" id="PTHR42776:SF27">
    <property type="entry name" value="DIPEPTIDYL PEPTIDASE FAMILY MEMBER 6"/>
    <property type="match status" value="1"/>
</dbReference>
<gene>
    <name evidence="3" type="ORF">GCM10011365_02700</name>
</gene>
<reference evidence="3" key="1">
    <citation type="journal article" date="2014" name="Int. J. Syst. Evol. Microbiol.">
        <title>Complete genome sequence of Corynebacterium casei LMG S-19264T (=DSM 44701T), isolated from a smear-ripened cheese.</title>
        <authorList>
            <consortium name="US DOE Joint Genome Institute (JGI-PGF)"/>
            <person name="Walter F."/>
            <person name="Albersmeier A."/>
            <person name="Kalinowski J."/>
            <person name="Ruckert C."/>
        </authorList>
    </citation>
    <scope>NUCLEOTIDE SEQUENCE</scope>
    <source>
        <strain evidence="3">CGMCC 1.12181</strain>
    </source>
</reference>
<dbReference type="GO" id="GO:0006508">
    <property type="term" value="P:proteolysis"/>
    <property type="evidence" value="ECO:0007669"/>
    <property type="project" value="InterPro"/>
</dbReference>
<dbReference type="Proteomes" id="UP000605253">
    <property type="component" value="Unassembled WGS sequence"/>
</dbReference>
<dbReference type="InterPro" id="IPR029058">
    <property type="entry name" value="AB_hydrolase_fold"/>
</dbReference>
<evidence type="ECO:0000313" key="4">
    <source>
        <dbReference type="Proteomes" id="UP000605253"/>
    </source>
</evidence>
<dbReference type="Gene3D" id="3.40.50.1820">
    <property type="entry name" value="alpha/beta hydrolase"/>
    <property type="match status" value="1"/>
</dbReference>
<keyword evidence="4" id="KW-1185">Reference proteome</keyword>
<protein>
    <submittedName>
        <fullName evidence="3">Peptidase S9</fullName>
    </submittedName>
</protein>
<feature type="domain" description="Peptidase S9 prolyl oligopeptidase catalytic" evidence="2">
    <location>
        <begin position="463"/>
        <end position="663"/>
    </location>
</feature>
<organism evidence="3 4">
    <name type="scientific">Marinicella pacifica</name>
    <dbReference type="NCBI Taxonomy" id="1171543"/>
    <lineage>
        <taxon>Bacteria</taxon>
        <taxon>Pseudomonadati</taxon>
        <taxon>Pseudomonadota</taxon>
        <taxon>Gammaproteobacteria</taxon>
        <taxon>Lysobacterales</taxon>
        <taxon>Marinicellaceae</taxon>
        <taxon>Marinicella</taxon>
    </lineage>
</organism>
<dbReference type="Pfam" id="PF00326">
    <property type="entry name" value="Peptidase_S9"/>
    <property type="match status" value="1"/>
</dbReference>
<dbReference type="RefSeq" id="WP_188363865.1">
    <property type="nucleotide sequence ID" value="NZ_BAABJF010000011.1"/>
</dbReference>
<sequence>MVGFFLLKYLSLNAKTIFLKKMKKYFLILIALISTNLLAKVDHDPYPLSYFALRDIISQVNVSPDGKHLAMMKIATKEGDPVLEIYETNDLSKEPFRVNADPMEIMGYSWIGNDNVLLSLRQKVRDKIEGFNEGVYEGKLAKLDIRKEKIKEFRVLNPRVENLLPFKPNKVILSFNADSAVNMRLPRQFRPRQYYELDLKSGRKKLIINGKISLATIVFDGHGNPRIGYGFDQKNGEYVYYYRGIKDEKWEEIHRQSEDSFENFQIQGIDQEAADTLFVVAHNGRDKQALWTFDTRKKDFGEMVYARNDVDVIGVRGHSDRWNKPDEVVAVSYATDKPYYEYFDAEEAKLYALLEKSIPNSHYVQITSRSKDNEAIVAYNSGPQDPGTYYLLQDNKLKEIGSKQPSFEHDQLAEVKYIKYKARDGKTIPAYITIPNGEAPFPTIVMPHGGPFVQEVVGYDKWAQLLASRGYLVLQPQYRGSKGYGLEFYKSAFIKGGQGGKAMQDDKDDGVKYLIEEGLSDKDRVAMFGWSYGGYAALIAASRTPQLYQCVVAGAAVTDNMLQVNFYRDQMRGAGKIEQENMWMDSLSPIKEVDKVNIPVLLIHGSVDQRVPPRHAKDYLEVIEKAGKPYKYVELEGADHFYNTLFYRHQLKFFKAMIDYLKNDCGPEGL</sequence>
<keyword evidence="1" id="KW-0378">Hydrolase</keyword>
<dbReference type="GO" id="GO:0004252">
    <property type="term" value="F:serine-type endopeptidase activity"/>
    <property type="evidence" value="ECO:0007669"/>
    <property type="project" value="TreeGrafter"/>
</dbReference>
<dbReference type="PANTHER" id="PTHR42776">
    <property type="entry name" value="SERINE PEPTIDASE S9 FAMILY MEMBER"/>
    <property type="match status" value="1"/>
</dbReference>
<reference evidence="3" key="2">
    <citation type="submission" date="2020-09" db="EMBL/GenBank/DDBJ databases">
        <authorList>
            <person name="Sun Q."/>
            <person name="Zhou Y."/>
        </authorList>
    </citation>
    <scope>NUCLEOTIDE SEQUENCE</scope>
    <source>
        <strain evidence="3">CGMCC 1.12181</strain>
    </source>
</reference>
<evidence type="ECO:0000313" key="3">
    <source>
        <dbReference type="EMBL" id="GGF85137.1"/>
    </source>
</evidence>
<evidence type="ECO:0000256" key="1">
    <source>
        <dbReference type="ARBA" id="ARBA00022801"/>
    </source>
</evidence>
<comment type="caution">
    <text evidence="3">The sequence shown here is derived from an EMBL/GenBank/DDBJ whole genome shotgun (WGS) entry which is preliminary data.</text>
</comment>
<dbReference type="EMBL" id="BMEO01000001">
    <property type="protein sequence ID" value="GGF85137.1"/>
    <property type="molecule type" value="Genomic_DNA"/>
</dbReference>
<dbReference type="SUPFAM" id="SSF82171">
    <property type="entry name" value="DPP6 N-terminal domain-like"/>
    <property type="match status" value="1"/>
</dbReference>